<feature type="transmembrane region" description="Helical" evidence="1">
    <location>
        <begin position="32"/>
        <end position="48"/>
    </location>
</feature>
<dbReference type="AlphaFoldDB" id="A0A0C5VEG5"/>
<keyword evidence="3" id="KW-1185">Reference proteome</keyword>
<proteinExistence type="predicted"/>
<keyword evidence="1" id="KW-0472">Membrane</keyword>
<feature type="transmembrane region" description="Helical" evidence="1">
    <location>
        <begin position="7"/>
        <end position="26"/>
    </location>
</feature>
<sequence>MRINWPIFLIMFVVTLLLSLVIGWLIALTTSLWILGLIVLLTHLAMKFRTDQ</sequence>
<dbReference type="STRING" id="1445510.YC6258_00556"/>
<reference evidence="2 3" key="1">
    <citation type="submission" date="2014-01" db="EMBL/GenBank/DDBJ databases">
        <title>Full genme sequencing of cellulolytic bacterium Gynuella sunshinyii YC6258T gen. nov., sp. nov.</title>
        <authorList>
            <person name="Khan H."/>
            <person name="Chung E.J."/>
            <person name="Chung Y.R."/>
        </authorList>
    </citation>
    <scope>NUCLEOTIDE SEQUENCE [LARGE SCALE GENOMIC DNA]</scope>
    <source>
        <strain evidence="2 3">YC6258</strain>
    </source>
</reference>
<evidence type="ECO:0000313" key="3">
    <source>
        <dbReference type="Proteomes" id="UP000032266"/>
    </source>
</evidence>
<gene>
    <name evidence="2" type="ORF">YC6258_00556</name>
</gene>
<dbReference type="RefSeq" id="WP_169748918.1">
    <property type="nucleotide sequence ID" value="NZ_CP007142.1"/>
</dbReference>
<dbReference type="EMBL" id="CP007142">
    <property type="protein sequence ID" value="AJQ92606.1"/>
    <property type="molecule type" value="Genomic_DNA"/>
</dbReference>
<evidence type="ECO:0000313" key="2">
    <source>
        <dbReference type="EMBL" id="AJQ92606.1"/>
    </source>
</evidence>
<accession>A0A0C5VEG5</accession>
<organism evidence="2 3">
    <name type="scientific">Gynuella sunshinyii YC6258</name>
    <dbReference type="NCBI Taxonomy" id="1445510"/>
    <lineage>
        <taxon>Bacteria</taxon>
        <taxon>Pseudomonadati</taxon>
        <taxon>Pseudomonadota</taxon>
        <taxon>Gammaproteobacteria</taxon>
        <taxon>Oceanospirillales</taxon>
        <taxon>Saccharospirillaceae</taxon>
        <taxon>Gynuella</taxon>
    </lineage>
</organism>
<keyword evidence="1" id="KW-0812">Transmembrane</keyword>
<evidence type="ECO:0000256" key="1">
    <source>
        <dbReference type="SAM" id="Phobius"/>
    </source>
</evidence>
<dbReference type="HOGENOM" id="CLU_3080399_0_0_6"/>
<dbReference type="KEGG" id="gsn:YC6258_00556"/>
<keyword evidence="1" id="KW-1133">Transmembrane helix</keyword>
<dbReference type="Proteomes" id="UP000032266">
    <property type="component" value="Chromosome"/>
</dbReference>
<protein>
    <submittedName>
        <fullName evidence="2">Uncharacterized protein</fullName>
    </submittedName>
</protein>
<name>A0A0C5VEG5_9GAMM</name>